<reference evidence="1 2" key="1">
    <citation type="submission" date="2024-09" db="EMBL/GenBank/DDBJ databases">
        <authorList>
            <person name="Sun Q."/>
            <person name="Mori K."/>
        </authorList>
    </citation>
    <scope>NUCLEOTIDE SEQUENCE [LARGE SCALE GENOMIC DNA]</scope>
    <source>
        <strain evidence="1 2">CECT 7955</strain>
    </source>
</reference>
<dbReference type="InterPro" id="IPR038712">
    <property type="entry name" value="PixA-like_sf"/>
</dbReference>
<dbReference type="Proteomes" id="UP001589607">
    <property type="component" value="Unassembled WGS sequence"/>
</dbReference>
<gene>
    <name evidence="1" type="ORF">ACFFVF_20365</name>
</gene>
<dbReference type="EMBL" id="JBHMEY010000096">
    <property type="protein sequence ID" value="MFB9098868.1"/>
    <property type="molecule type" value="Genomic_DNA"/>
</dbReference>
<protein>
    <submittedName>
        <fullName evidence="1">Inclusion body family protein</fullName>
    </submittedName>
</protein>
<dbReference type="Pfam" id="PF12306">
    <property type="entry name" value="PixA"/>
    <property type="match status" value="1"/>
</dbReference>
<comment type="caution">
    <text evidence="1">The sequence shown here is derived from an EMBL/GenBank/DDBJ whole genome shotgun (WGS) entry which is preliminary data.</text>
</comment>
<dbReference type="RefSeq" id="WP_236457206.1">
    <property type="nucleotide sequence ID" value="NZ_CBCSGE010000012.1"/>
</dbReference>
<dbReference type="InterPro" id="IPR021087">
    <property type="entry name" value="Uncharacterised_PixA/AidA"/>
</dbReference>
<name>A0ABV5GU45_9FLAO</name>
<proteinExistence type="predicted"/>
<keyword evidence="2" id="KW-1185">Reference proteome</keyword>
<dbReference type="Gene3D" id="2.60.40.3910">
    <property type="entry name" value="Inclusion body protein"/>
    <property type="match status" value="1"/>
</dbReference>
<organism evidence="1 2">
    <name type="scientific">Flavobacterium jumunjinense</name>
    <dbReference type="NCBI Taxonomy" id="998845"/>
    <lineage>
        <taxon>Bacteria</taxon>
        <taxon>Pseudomonadati</taxon>
        <taxon>Bacteroidota</taxon>
        <taxon>Flavobacteriia</taxon>
        <taxon>Flavobacteriales</taxon>
        <taxon>Flavobacteriaceae</taxon>
        <taxon>Flavobacterium</taxon>
    </lineage>
</organism>
<evidence type="ECO:0000313" key="1">
    <source>
        <dbReference type="EMBL" id="MFB9098868.1"/>
    </source>
</evidence>
<accession>A0ABV5GU45</accession>
<evidence type="ECO:0000313" key="2">
    <source>
        <dbReference type="Proteomes" id="UP001589607"/>
    </source>
</evidence>
<sequence>MSQSLTASSAQIDVLVVIDTEYIKNNFPRNTDPNNAQGINHNSQYMICYSPRGIVSGQGTADLSFKANVGDNVSFRSTSIQQNSDDAVILYGIKYWKGDKVFNTFTTNIVTRNRAVQPDPDQLNGIPPILTSQNFTSYDSKIARGGTENFYVYIAVYTLASDGQTQELYGYYYWDPQVVVPS</sequence>